<feature type="region of interest" description="Disordered" evidence="1">
    <location>
        <begin position="87"/>
        <end position="107"/>
    </location>
</feature>
<evidence type="ECO:0000313" key="2">
    <source>
        <dbReference type="Proteomes" id="UP000050640"/>
    </source>
</evidence>
<accession>A0A0R3S745</accession>
<dbReference type="WBParaSite" id="EEL_0001061701-mRNA-1">
    <property type="protein sequence ID" value="EEL_0001061701-mRNA-1"/>
    <property type="gene ID" value="EEL_0001061701"/>
</dbReference>
<keyword evidence="2" id="KW-1185">Reference proteome</keyword>
<feature type="region of interest" description="Disordered" evidence="1">
    <location>
        <begin position="139"/>
        <end position="174"/>
    </location>
</feature>
<sequence length="439" mass="49493">MNSYQQSSEQYANKVARTFQNLCSSFYHTLECTCTTVVQFIIWLYSSICQWLIGLGNSMTIFGTASARRIHDKKKKMPKMIAVTTNEEAQAELEQQNKQQQSSSTDAKMISQMWSSVEQPIVQPVEFYSRKQIYTSDFNQPTLDGPDVAVSTVTPPPPPPPPSSSSSPSNSFSLSGFKTVTSAASRKDVEKAPPKGGVAVLPLDIMAEAHARVKERELKLSEQKVQVQENNEMNTDWTVTSKRFVPLKWKTPTSKMDERLIAENRANEDGETLKSTGRNIVSRIGRSSDQDAQFIFRVPTHQNIPSNRLPDGNFLMGRSVFSPVREAEEMRDRVNRRMTETPSETFFSSRLNTPLDDFSTASRINTPFEVNVDSNMDSYSGYPTSRSRSQSRIHTVFSPPPINQMHSPRKDETGINMLRQRSRTVEPRLAEGTVKALTR</sequence>
<dbReference type="STRING" id="1147741.A0A0R3S745"/>
<evidence type="ECO:0000313" key="3">
    <source>
        <dbReference type="WBParaSite" id="EEL_0001061701-mRNA-1"/>
    </source>
</evidence>
<feature type="compositionally biased region" description="Low complexity" evidence="1">
    <location>
        <begin position="164"/>
        <end position="174"/>
    </location>
</feature>
<dbReference type="AlphaFoldDB" id="A0A0R3S745"/>
<reference evidence="3" key="1">
    <citation type="submission" date="2017-02" db="UniProtKB">
        <authorList>
            <consortium name="WormBaseParasite"/>
        </authorList>
    </citation>
    <scope>IDENTIFICATION</scope>
</reference>
<dbReference type="Proteomes" id="UP000050640">
    <property type="component" value="Unplaced"/>
</dbReference>
<organism evidence="2 3">
    <name type="scientific">Elaeophora elaphi</name>
    <dbReference type="NCBI Taxonomy" id="1147741"/>
    <lineage>
        <taxon>Eukaryota</taxon>
        <taxon>Metazoa</taxon>
        <taxon>Ecdysozoa</taxon>
        <taxon>Nematoda</taxon>
        <taxon>Chromadorea</taxon>
        <taxon>Rhabditida</taxon>
        <taxon>Spirurina</taxon>
        <taxon>Spiruromorpha</taxon>
        <taxon>Filarioidea</taxon>
        <taxon>Onchocercidae</taxon>
        <taxon>Elaeophora</taxon>
    </lineage>
</organism>
<name>A0A0R3S745_9BILA</name>
<feature type="compositionally biased region" description="Low complexity" evidence="1">
    <location>
        <begin position="87"/>
        <end position="101"/>
    </location>
</feature>
<evidence type="ECO:0000256" key="1">
    <source>
        <dbReference type="SAM" id="MobiDB-lite"/>
    </source>
</evidence>
<feature type="compositionally biased region" description="Pro residues" evidence="1">
    <location>
        <begin position="154"/>
        <end position="163"/>
    </location>
</feature>
<proteinExistence type="predicted"/>
<protein>
    <submittedName>
        <fullName evidence="3">WASH_WAHD domain-containing protein</fullName>
    </submittedName>
</protein>